<dbReference type="Proteomes" id="UP001207408">
    <property type="component" value="Unassembled WGS sequence"/>
</dbReference>
<feature type="signal peptide" evidence="1">
    <location>
        <begin position="1"/>
        <end position="21"/>
    </location>
</feature>
<sequence>MNKYILLLIIFSYSFFKTSNAQLTVDFTLGSGVIQGEYTATPYYTGEAITYYITLDFNETPVNEVYFQLTQSGSSSPSATFWHGPSKGYPTKWDFAVGEQYVLDVSSGLSYLQIDIEPSTKATISWSAAKNIVPSNGGPVSFINSNTGNDLNIQDYSNKSMGSVSSQTSDYTKAMMLLEQKNGHKLGLAPDKLSSNTSFGISSTDNIYQTANRHYFKTGTVDALTLYDEGKVGIGITEPDSELHVNGNTHITENLSVDNLIYANEIEVKDMSANNLNLNGNLAANNITVKANGQTADFVFSDTYNLKDLSEVEDYIKTHKHLPDIPSATQMEEQGVNLAEMNKLLLQKVEEMMLYLIKKEKEINKLKMQIDDLARSRK</sequence>
<comment type="caution">
    <text evidence="2">The sequence shown here is derived from an EMBL/GenBank/DDBJ whole genome shotgun (WGS) entry which is preliminary data.</text>
</comment>
<keyword evidence="1" id="KW-0732">Signal</keyword>
<evidence type="ECO:0000313" key="2">
    <source>
        <dbReference type="EMBL" id="MCW3807938.1"/>
    </source>
</evidence>
<name>A0AAE3SLT2_9BACT</name>
<organism evidence="2 3">
    <name type="scientific">Plebeiibacterium marinum</name>
    <dbReference type="NCBI Taxonomy" id="2992111"/>
    <lineage>
        <taxon>Bacteria</taxon>
        <taxon>Pseudomonadati</taxon>
        <taxon>Bacteroidota</taxon>
        <taxon>Bacteroidia</taxon>
        <taxon>Marinilabiliales</taxon>
        <taxon>Marinilabiliaceae</taxon>
        <taxon>Plebeiibacterium</taxon>
    </lineage>
</organism>
<evidence type="ECO:0008006" key="4">
    <source>
        <dbReference type="Google" id="ProtNLM"/>
    </source>
</evidence>
<keyword evidence="3" id="KW-1185">Reference proteome</keyword>
<proteinExistence type="predicted"/>
<feature type="chain" id="PRO_5042072046" description="Peptidase S74 domain-containing protein" evidence="1">
    <location>
        <begin position="22"/>
        <end position="378"/>
    </location>
</feature>
<reference evidence="2" key="1">
    <citation type="submission" date="2022-10" db="EMBL/GenBank/DDBJ databases">
        <authorList>
            <person name="Yu W.X."/>
        </authorList>
    </citation>
    <scope>NUCLEOTIDE SEQUENCE</scope>
    <source>
        <strain evidence="2">D04</strain>
    </source>
</reference>
<dbReference type="RefSeq" id="WP_301202442.1">
    <property type="nucleotide sequence ID" value="NZ_JAPDPI010000071.1"/>
</dbReference>
<accession>A0AAE3SLT2</accession>
<dbReference type="EMBL" id="JAPDPI010000071">
    <property type="protein sequence ID" value="MCW3807938.1"/>
    <property type="molecule type" value="Genomic_DNA"/>
</dbReference>
<evidence type="ECO:0000313" key="3">
    <source>
        <dbReference type="Proteomes" id="UP001207408"/>
    </source>
</evidence>
<evidence type="ECO:0000256" key="1">
    <source>
        <dbReference type="SAM" id="SignalP"/>
    </source>
</evidence>
<gene>
    <name evidence="2" type="ORF">OM074_20110</name>
</gene>
<dbReference type="AlphaFoldDB" id="A0AAE3SLT2"/>
<protein>
    <recommendedName>
        <fullName evidence="4">Peptidase S74 domain-containing protein</fullName>
    </recommendedName>
</protein>